<name>A0A1W0A9J9_9STRA</name>
<comment type="caution">
    <text evidence="4">The sequence shown here is derived from an EMBL/GenBank/DDBJ whole genome shotgun (WGS) entry which is preliminary data.</text>
</comment>
<dbReference type="InterPro" id="IPR000048">
    <property type="entry name" value="IQ_motif_EF-hand-BS"/>
</dbReference>
<dbReference type="SUPFAM" id="SSF81901">
    <property type="entry name" value="HCP-like"/>
    <property type="match status" value="1"/>
</dbReference>
<feature type="domain" description="WW" evidence="3">
    <location>
        <begin position="2516"/>
        <end position="2549"/>
    </location>
</feature>
<evidence type="ECO:0000259" key="3">
    <source>
        <dbReference type="PROSITE" id="PS50020"/>
    </source>
</evidence>
<dbReference type="PANTHER" id="PTHR10257">
    <property type="entry name" value="SERINE/THREONINE PROTEIN PHOSPHATASE 2A PP2A REGULATORY SUBUNIT B"/>
    <property type="match status" value="1"/>
</dbReference>
<dbReference type="FunFam" id="1.25.10.10:FF:000353">
    <property type="entry name" value="Serine/threonine-protein phosphatase 2A 56 kDa regulatory subunit"/>
    <property type="match status" value="1"/>
</dbReference>
<feature type="repeat" description="ANK" evidence="1">
    <location>
        <begin position="1583"/>
        <end position="1615"/>
    </location>
</feature>
<evidence type="ECO:0000313" key="4">
    <source>
        <dbReference type="EMBL" id="OQS06851.1"/>
    </source>
</evidence>
<dbReference type="Gene3D" id="1.25.40.20">
    <property type="entry name" value="Ankyrin repeat-containing domain"/>
    <property type="match status" value="1"/>
</dbReference>
<feature type="domain" description="WW" evidence="3">
    <location>
        <begin position="2477"/>
        <end position="2510"/>
    </location>
</feature>
<dbReference type="CDD" id="cd00201">
    <property type="entry name" value="WW"/>
    <property type="match status" value="5"/>
</dbReference>
<dbReference type="STRING" id="74557.A0A1W0A9J9"/>
<dbReference type="Pfam" id="PF00612">
    <property type="entry name" value="IQ"/>
    <property type="match status" value="6"/>
</dbReference>
<feature type="repeat" description="ANK" evidence="1">
    <location>
        <begin position="1478"/>
        <end position="1506"/>
    </location>
</feature>
<keyword evidence="5" id="KW-1185">Reference proteome</keyword>
<dbReference type="PROSITE" id="PS01159">
    <property type="entry name" value="WW_DOMAIN_1"/>
    <property type="match status" value="2"/>
</dbReference>
<dbReference type="Gene3D" id="1.25.10.10">
    <property type="entry name" value="Leucine-rich Repeat Variant"/>
    <property type="match status" value="1"/>
</dbReference>
<evidence type="ECO:0000256" key="1">
    <source>
        <dbReference type="PROSITE-ProRule" id="PRU00023"/>
    </source>
</evidence>
<proteinExistence type="predicted"/>
<dbReference type="Proteomes" id="UP000243217">
    <property type="component" value="Unassembled WGS sequence"/>
</dbReference>
<dbReference type="InterPro" id="IPR001202">
    <property type="entry name" value="WW_dom"/>
</dbReference>
<dbReference type="GO" id="GO:0019888">
    <property type="term" value="F:protein phosphatase regulator activity"/>
    <property type="evidence" value="ECO:0007669"/>
    <property type="project" value="InterPro"/>
</dbReference>
<keyword evidence="1" id="KW-0040">ANK repeat</keyword>
<feature type="domain" description="WW" evidence="3">
    <location>
        <begin position="2583"/>
        <end position="2616"/>
    </location>
</feature>
<evidence type="ECO:0000256" key="2">
    <source>
        <dbReference type="SAM" id="MobiDB-lite"/>
    </source>
</evidence>
<feature type="region of interest" description="Disordered" evidence="2">
    <location>
        <begin position="1"/>
        <end position="20"/>
    </location>
</feature>
<dbReference type="GO" id="GO:0007165">
    <property type="term" value="P:signal transduction"/>
    <property type="evidence" value="ECO:0007669"/>
    <property type="project" value="InterPro"/>
</dbReference>
<dbReference type="InterPro" id="IPR036770">
    <property type="entry name" value="Ankyrin_rpt-contain_sf"/>
</dbReference>
<feature type="repeat" description="ANK" evidence="1">
    <location>
        <begin position="1514"/>
        <end position="1546"/>
    </location>
</feature>
<dbReference type="Pfam" id="PF01603">
    <property type="entry name" value="B56"/>
    <property type="match status" value="1"/>
</dbReference>
<dbReference type="PROSITE" id="PS50297">
    <property type="entry name" value="ANK_REP_REGION"/>
    <property type="match status" value="6"/>
</dbReference>
<dbReference type="OrthoDB" id="187617at2759"/>
<organism evidence="4 5">
    <name type="scientific">Thraustotheca clavata</name>
    <dbReference type="NCBI Taxonomy" id="74557"/>
    <lineage>
        <taxon>Eukaryota</taxon>
        <taxon>Sar</taxon>
        <taxon>Stramenopiles</taxon>
        <taxon>Oomycota</taxon>
        <taxon>Saprolegniomycetes</taxon>
        <taxon>Saprolegniales</taxon>
        <taxon>Achlyaceae</taxon>
        <taxon>Thraustotheca</taxon>
    </lineage>
</organism>
<dbReference type="InterPro" id="IPR002554">
    <property type="entry name" value="PP2A_B56"/>
</dbReference>
<feature type="compositionally biased region" description="Basic and acidic residues" evidence="2">
    <location>
        <begin position="540"/>
        <end position="556"/>
    </location>
</feature>
<feature type="domain" description="WW" evidence="3">
    <location>
        <begin position="2548"/>
        <end position="2581"/>
    </location>
</feature>
<reference evidence="4 5" key="1">
    <citation type="journal article" date="2014" name="Genome Biol. Evol.">
        <title>The secreted proteins of Achlya hypogyna and Thraustotheca clavata identify the ancestral oomycete secretome and reveal gene acquisitions by horizontal gene transfer.</title>
        <authorList>
            <person name="Misner I."/>
            <person name="Blouin N."/>
            <person name="Leonard G."/>
            <person name="Richards T.A."/>
            <person name="Lane C.E."/>
        </authorList>
    </citation>
    <scope>NUCLEOTIDE SEQUENCE [LARGE SCALE GENOMIC DNA]</scope>
    <source>
        <strain evidence="4 5">ATCC 34112</strain>
    </source>
</reference>
<dbReference type="InterPro" id="IPR002110">
    <property type="entry name" value="Ankyrin_rpt"/>
</dbReference>
<gene>
    <name evidence="4" type="ORF">THRCLA_01122</name>
</gene>
<dbReference type="Gene3D" id="1.20.5.190">
    <property type="match status" value="3"/>
</dbReference>
<dbReference type="SMART" id="SM00248">
    <property type="entry name" value="ANK"/>
    <property type="match status" value="8"/>
</dbReference>
<dbReference type="SUPFAM" id="SSF48371">
    <property type="entry name" value="ARM repeat"/>
    <property type="match status" value="1"/>
</dbReference>
<dbReference type="Pfam" id="PF12796">
    <property type="entry name" value="Ank_2"/>
    <property type="match status" value="3"/>
</dbReference>
<dbReference type="GO" id="GO:0000159">
    <property type="term" value="C:protein phosphatase type 2A complex"/>
    <property type="evidence" value="ECO:0007669"/>
    <property type="project" value="InterPro"/>
</dbReference>
<dbReference type="SMART" id="SM00456">
    <property type="entry name" value="WW"/>
    <property type="match status" value="5"/>
</dbReference>
<dbReference type="SUPFAM" id="SSF48403">
    <property type="entry name" value="Ankyrin repeat"/>
    <property type="match status" value="1"/>
</dbReference>
<dbReference type="Pfam" id="PF13606">
    <property type="entry name" value="Ank_3"/>
    <property type="match status" value="1"/>
</dbReference>
<feature type="region of interest" description="Disordered" evidence="2">
    <location>
        <begin position="1033"/>
        <end position="1052"/>
    </location>
</feature>
<dbReference type="SMART" id="SM00015">
    <property type="entry name" value="IQ"/>
    <property type="match status" value="11"/>
</dbReference>
<dbReference type="Pfam" id="PF00397">
    <property type="entry name" value="WW"/>
    <property type="match status" value="4"/>
</dbReference>
<dbReference type="PROSITE" id="PS50096">
    <property type="entry name" value="IQ"/>
    <property type="match status" value="8"/>
</dbReference>
<dbReference type="InterPro" id="IPR036020">
    <property type="entry name" value="WW_dom_sf"/>
</dbReference>
<accession>A0A1W0A9J9</accession>
<dbReference type="InterPro" id="IPR011989">
    <property type="entry name" value="ARM-like"/>
</dbReference>
<evidence type="ECO:0000313" key="5">
    <source>
        <dbReference type="Proteomes" id="UP000243217"/>
    </source>
</evidence>
<feature type="repeat" description="ANK" evidence="1">
    <location>
        <begin position="1445"/>
        <end position="1477"/>
    </location>
</feature>
<dbReference type="SUPFAM" id="SSF51045">
    <property type="entry name" value="WW domain"/>
    <property type="match status" value="4"/>
</dbReference>
<feature type="region of interest" description="Disordered" evidence="2">
    <location>
        <begin position="529"/>
        <end position="556"/>
    </location>
</feature>
<sequence>MNKMLQTVKRRLSNSAEGGDPAAMAATLAAAGSTANLSRDDGIENVARSDVSLPRRERRRSSLVRNQKVAALKDLPHLKDTSMQKREALFQQKLELCSVLFNFDDAASDKKGKDLKRQTLLELVDYVNNAGGQKIFTEALMPDIMAMVSANICRALPPQTEDFDPEEDEPVLEPSWPHLQVVYEFFLRFIVSGEVNAKVAKKFVDQKFCLSVIELFDSEDPRERDYLKTILHRIYGKFMSHRSFIRKAISNVFYRFVYETERHNGIGELLEILGSIINGFAMPLKREHLQFLVKALVPLHKPKCVSLYHQQLSYCITQYVEKDPETAIPIITGIVKFWPWACSSKQVLFLNELEEILELMGPDQLQQVHKDLFRVLAKCLGSQHFQVSERALFLWNNEHLVNNGCLSRQHASLILPVIYGPLYKNSLGHWNNTVEGLAQNVLKLYMDYDMPLFDKCAKDPYGASAKSKKRKLVRNSLAPISHPFIEETSPHKQLSITELEEKKTLLPYLEKIEYINQQLQQRGLQVPTKPIKPLQSPVKNQEHEENVSSSRSEKEDHPLNVPLTISLLWQRYPRFCSTITTSTLLVLRDRPVQWLLRVVEELYDQYYAVYCDSKVLCSFPLYVRQYLVTCLGKTTLADQECIDLIYNVERQSVHFPHLITFATFVREIEDEEYATFYSHIRAIIQTQFGLSLKLKEKLLLQDNAKKIYTSGAIVLADHKILRDGTQIVYLSEEACIHGLYYACFLNEKTLARHYVKSSLKFQNLVTTAVSGLSSMQEKTQNVILLDTFLSSALFDLHKVPEDILAKYKFNDDGESLTLLTRLHDTISHENGISQLKLSLEEETTALKRLQIDRMKLDRVRQSASIEDQAKFKTQIFLLDNQIQTKIRDVDHIKHNIVQFESQVNSVWSSVIKDGSQPKQLPRSPLENIIIRFRDAIARFYQAHLLQQKVAARVLAKQKKYKGRSVAWSDQLEDLQERSACKIQRLFRQRRAWRRERHLAQKELETRRQAHRKRKAEKEMEKKRFETLRARDAEKHKARLKEKKKRENEALETQHAKEKAIVIAAASTQAEKRCANAMQQLMTRMWQRWLRYVLISKRASAAKKTSLHGIFLRWKGYTAFRISLHQSATKIQALYRGHIGRMQANLVARRQQKKDQLAHRSVLRLRNRFLFTIMNRWRQYTFQQIQVKEKCLNLMQRSLYTTFTQWSHILLIKRLSALLIQRVVRGYWGRQIAKYQQKLIAASLLVQRAYRGHLARRVFSMRQHLKQAQNAGAINLFHRMIHRTKCNCFQAWKSRWELKQFYLAKERQRVIRCRNLCFTQWIYYRQYRQRKRAEKFRQQFAAATCIQRQIRGYLGRKRYQNLLKRYYAALCIQRNIRGYSCRHFYRRALAIHRYALKIQCGWRRRKAIILVTRLRNEFILNAAVRGDYSVILRSFHTGRAWITDEAGNSLLHLACLGGSKRVIKLCLRNEMDINCINSTGKTPLHILVAAAHEHRAELLNYMIDHGAWHEACDFAGETPLLLACTLGHVECIRGLLQRAANAQTVSASTHLTPIATAVSFNYVQAVEVLLDLGACSPDTSDPNDNASLLHDCAARGYLELAKLLVSRGATIDIQDCDGHTPVMYAIYNDHVEILRYLLTCGAIPDVINKAGMAAVHMGITKSNMIKTLGEFGADVNLPTAEGESPLHLSCKTDTLLDSSRVLLSFGASIDSKDQRGNQPAHIAARNGAAKTMELFIEYGANMNMRNYDNKNPLGEARMYHQLGVVDVIKYHFAQDMKMLEEAGESLTDEDGIVLPERTISEWLTALETCKHVSTLNDWRQCLDSATGWTTFFENLQIIVGALFYHEVTTNHCSWRAPVEYLAALGEHWCPVERDGVFVYQHDVTGEVSEKIPPIDPLRLQALVQGVDAFKMLRSRIHKVSSETATSAAQYKSFWTEFDKETKEARLYYQSAVKIQKTYKGYLYRCRLHILKIEHKTALHLQRVFRGRIARREAARQRHRIACTITIQAYSRGFLVRLHERQWWHQWRVERRRERLGARDIQRVWRGMHGRWYAKRLQVIKTGPQSFFEWTDAKKHAKVVRTYQVWLELQLANTLPIVGYFYCNQITGQCIWDKPTIWITHDYNEFLDRQQLYYYGYTSKMLKAALLIQSLYRARIARVYFHRLLEGVRLAKTCKHDYTDDPTNMTKLGNYSLYLHALLHDYERAALMYGRLVDLMAARGPDIPFVLRCYGIYLFVTQQDESEAIALLFDRADKIDRTKKKFQLAFLGFFRYSVVLFPENAQSHVNYAACLDWVYHNIKDATHHYVKALELDPYNERIAVLFNDMLERAGLLENGNASELFMQYQAKQVEKEDGQRRQIFMEAEENNRQQTAAICIQTRFRARKGLKIAQKTRFELLLNKHKPPISELDLKLEAAFMHVAKKNKNGVTIRLAQLGSVYEQLGLPFRAADEDMTYSQYFSEIDYPDSITLTRFLKWWHDGASTEAWEACTSQEGYVYYYNSSTGTSVWDKPRFQRSLIPESTPEWEECKTQDGAVYYYNVRTGASSWENPQSILPPWEAAYDEHNNVYLYNRETGVSVWTIAETLKEMKTTWEPVQTDDGQAYYYNSQTGETSWTPPELPPDWEAIEDDQGTTYYYNRVTGVSQWEAP</sequence>
<feature type="domain" description="WW" evidence="3">
    <location>
        <begin position="2614"/>
        <end position="2645"/>
    </location>
</feature>
<dbReference type="PANTHER" id="PTHR10257:SF3">
    <property type="entry name" value="SERINE_THREONINE-PROTEIN PHOSPHATASE 2A 56 KDA REGULATORY SUBUNIT GAMMA ISOFORM"/>
    <property type="match status" value="1"/>
</dbReference>
<dbReference type="EMBL" id="JNBS01000301">
    <property type="protein sequence ID" value="OQS06851.1"/>
    <property type="molecule type" value="Genomic_DNA"/>
</dbReference>
<dbReference type="Gene3D" id="2.20.70.10">
    <property type="match status" value="4"/>
</dbReference>
<feature type="repeat" description="ANK" evidence="1">
    <location>
        <begin position="1714"/>
        <end position="1746"/>
    </location>
</feature>
<dbReference type="InterPro" id="IPR016024">
    <property type="entry name" value="ARM-type_fold"/>
</dbReference>
<dbReference type="PROSITE" id="PS50020">
    <property type="entry name" value="WW_DOMAIN_2"/>
    <property type="match status" value="5"/>
</dbReference>
<protein>
    <recommendedName>
        <fullName evidence="3">WW domain-containing protein</fullName>
    </recommendedName>
</protein>
<dbReference type="PROSITE" id="PS50088">
    <property type="entry name" value="ANK_REPEAT"/>
    <property type="match status" value="7"/>
</dbReference>
<feature type="repeat" description="ANK" evidence="1">
    <location>
        <begin position="1616"/>
        <end position="1648"/>
    </location>
</feature>
<feature type="repeat" description="ANK" evidence="1">
    <location>
        <begin position="1680"/>
        <end position="1713"/>
    </location>
</feature>